<dbReference type="Gene3D" id="3.40.50.720">
    <property type="entry name" value="NAD(P)-binding Rossmann-like Domain"/>
    <property type="match status" value="1"/>
</dbReference>
<dbReference type="InterPro" id="IPR036291">
    <property type="entry name" value="NAD(P)-bd_dom_sf"/>
</dbReference>
<protein>
    <recommendedName>
        <fullName evidence="7">Gfo/Idh/MocA-like oxidoreductase N-terminal domain-containing protein</fullName>
    </recommendedName>
</protein>
<dbReference type="Gene3D" id="3.30.360.10">
    <property type="entry name" value="Dihydrodipicolinate Reductase, domain 2"/>
    <property type="match status" value="1"/>
</dbReference>
<dbReference type="SUPFAM" id="SSF51735">
    <property type="entry name" value="NAD(P)-binding Rossmann-fold domains"/>
    <property type="match status" value="1"/>
</dbReference>
<dbReference type="EMBL" id="LHQQ01000012">
    <property type="protein sequence ID" value="KOS47775.1"/>
    <property type="molecule type" value="Genomic_DNA"/>
</dbReference>
<proteinExistence type="inferred from homology"/>
<gene>
    <name evidence="5" type="ORF">ACN38_g1304</name>
</gene>
<dbReference type="GO" id="GO:0000166">
    <property type="term" value="F:nucleotide binding"/>
    <property type="evidence" value="ECO:0007669"/>
    <property type="project" value="InterPro"/>
</dbReference>
<comment type="caution">
    <text evidence="5">The sequence shown here is derived from an EMBL/GenBank/DDBJ whole genome shotgun (WGS) entry which is preliminary data.</text>
</comment>
<dbReference type="Pfam" id="PF22725">
    <property type="entry name" value="GFO_IDH_MocA_C3"/>
    <property type="match status" value="1"/>
</dbReference>
<name>A0A0M9WK11_9EURO</name>
<evidence type="ECO:0000313" key="6">
    <source>
        <dbReference type="Proteomes" id="UP000037696"/>
    </source>
</evidence>
<evidence type="ECO:0000259" key="4">
    <source>
        <dbReference type="Pfam" id="PF22725"/>
    </source>
</evidence>
<evidence type="ECO:0000259" key="3">
    <source>
        <dbReference type="Pfam" id="PF01408"/>
    </source>
</evidence>
<evidence type="ECO:0000256" key="2">
    <source>
        <dbReference type="ARBA" id="ARBA00023002"/>
    </source>
</evidence>
<dbReference type="GO" id="GO:0005737">
    <property type="term" value="C:cytoplasm"/>
    <property type="evidence" value="ECO:0007669"/>
    <property type="project" value="TreeGrafter"/>
</dbReference>
<dbReference type="Proteomes" id="UP000037696">
    <property type="component" value="Unassembled WGS sequence"/>
</dbReference>
<dbReference type="InterPro" id="IPR055170">
    <property type="entry name" value="GFO_IDH_MocA-like_dom"/>
</dbReference>
<organism evidence="5 6">
    <name type="scientific">Penicillium nordicum</name>
    <dbReference type="NCBI Taxonomy" id="229535"/>
    <lineage>
        <taxon>Eukaryota</taxon>
        <taxon>Fungi</taxon>
        <taxon>Dikarya</taxon>
        <taxon>Ascomycota</taxon>
        <taxon>Pezizomycotina</taxon>
        <taxon>Eurotiomycetes</taxon>
        <taxon>Eurotiomycetidae</taxon>
        <taxon>Eurotiales</taxon>
        <taxon>Aspergillaceae</taxon>
        <taxon>Penicillium</taxon>
    </lineage>
</organism>
<feature type="domain" description="GFO/IDH/MocA-like oxidoreductase" evidence="4">
    <location>
        <begin position="140"/>
        <end position="262"/>
    </location>
</feature>
<dbReference type="OrthoDB" id="446809at2759"/>
<keyword evidence="6" id="KW-1185">Reference proteome</keyword>
<dbReference type="GO" id="GO:0006740">
    <property type="term" value="P:NADPH regeneration"/>
    <property type="evidence" value="ECO:0007669"/>
    <property type="project" value="TreeGrafter"/>
</dbReference>
<dbReference type="PANTHER" id="PTHR42840">
    <property type="entry name" value="NAD(P)-BINDING ROSSMANN-FOLD SUPERFAMILY PROTEIN-RELATED"/>
    <property type="match status" value="1"/>
</dbReference>
<dbReference type="PANTHER" id="PTHR42840:SF3">
    <property type="entry name" value="BINDING ROSSMANN FOLD OXIDOREDUCTASE, PUTATIVE (AFU_ORTHOLOGUE AFUA_2G10240)-RELATED"/>
    <property type="match status" value="1"/>
</dbReference>
<feature type="domain" description="Gfo/Idh/MocA-like oxidoreductase N-terminal" evidence="3">
    <location>
        <begin position="7"/>
        <end position="129"/>
    </location>
</feature>
<dbReference type="SUPFAM" id="SSF55347">
    <property type="entry name" value="Glyceraldehyde-3-phosphate dehydrogenase-like, C-terminal domain"/>
    <property type="match status" value="1"/>
</dbReference>
<evidence type="ECO:0000256" key="1">
    <source>
        <dbReference type="ARBA" id="ARBA00010928"/>
    </source>
</evidence>
<evidence type="ECO:0008006" key="7">
    <source>
        <dbReference type="Google" id="ProtNLM"/>
    </source>
</evidence>
<sequence length="355" mass="39447">MTKVKANIGVVGLGRMGQRHALNILHQVPRAKLFAVCTPAPHEIEWAKANLVPDGVHVFQSFEEMIGTPGLDAVVIASPTELHIAQTLAAMQLEIHVLCEKPITRDISQLRDLMETAKQHPQTKVMVGFVRRFDENYMDAIQKIKSGAIGEPLIVRSQGAEKLDKSGFFIEYARQSGGIFVDTVVHDIDLTLSILGEEVRPKALWATGIIAHHHEMKDFKDVDNSVGVVEFWGGRIAHYYHSRTTSHGYDNCTDIIGMNGKISINSVPHSNRVQVSNASGIMQDCTPSWIDRYREAFVTELNQFTDAILDNTELPMRLSAAYTGLKIATAFQESLETGRKIEFDENGDRIVSNGK</sequence>
<evidence type="ECO:0000313" key="5">
    <source>
        <dbReference type="EMBL" id="KOS47775.1"/>
    </source>
</evidence>
<dbReference type="AlphaFoldDB" id="A0A0M9WK11"/>
<reference evidence="5 6" key="1">
    <citation type="submission" date="2015-08" db="EMBL/GenBank/DDBJ databases">
        <title>Genome sequencing of Penicillium nordicum.</title>
        <authorList>
            <person name="Nguyen H.D."/>
            <person name="Seifert K.A."/>
        </authorList>
    </citation>
    <scope>NUCLEOTIDE SEQUENCE [LARGE SCALE GENOMIC DNA]</scope>
    <source>
        <strain evidence="5 6">DAOMC 185683</strain>
    </source>
</reference>
<dbReference type="InterPro" id="IPR000683">
    <property type="entry name" value="Gfo/Idh/MocA-like_OxRdtase_N"/>
</dbReference>
<dbReference type="GO" id="GO:0016491">
    <property type="term" value="F:oxidoreductase activity"/>
    <property type="evidence" value="ECO:0007669"/>
    <property type="project" value="UniProtKB-KW"/>
</dbReference>
<keyword evidence="2" id="KW-0560">Oxidoreductase</keyword>
<dbReference type="STRING" id="229535.A0A0M9WK11"/>
<comment type="similarity">
    <text evidence="1">Belongs to the Gfo/Idh/MocA family.</text>
</comment>
<accession>A0A0M9WK11</accession>
<dbReference type="Pfam" id="PF01408">
    <property type="entry name" value="GFO_IDH_MocA"/>
    <property type="match status" value="1"/>
</dbReference>